<organism evidence="1 2">
    <name type="scientific">Castellaniella defragrans</name>
    <name type="common">Alcaligenes defragrans</name>
    <dbReference type="NCBI Taxonomy" id="75697"/>
    <lineage>
        <taxon>Bacteria</taxon>
        <taxon>Pseudomonadati</taxon>
        <taxon>Pseudomonadota</taxon>
        <taxon>Betaproteobacteria</taxon>
        <taxon>Burkholderiales</taxon>
        <taxon>Alcaligenaceae</taxon>
        <taxon>Castellaniella</taxon>
    </lineage>
</organism>
<dbReference type="InterPro" id="IPR033904">
    <property type="entry name" value="Trans_IPPS_HH"/>
</dbReference>
<dbReference type="AlphaFoldDB" id="A0A7W9WQ37"/>
<dbReference type="InterPro" id="IPR008949">
    <property type="entry name" value="Isoprenoid_synthase_dom_sf"/>
</dbReference>
<dbReference type="CDD" id="cd00683">
    <property type="entry name" value="Trans_IPPS_HH"/>
    <property type="match status" value="1"/>
</dbReference>
<evidence type="ECO:0000313" key="2">
    <source>
        <dbReference type="Proteomes" id="UP000541136"/>
    </source>
</evidence>
<dbReference type="Proteomes" id="UP000541136">
    <property type="component" value="Unassembled WGS sequence"/>
</dbReference>
<comment type="caution">
    <text evidence="1">The sequence shown here is derived from an EMBL/GenBank/DDBJ whole genome shotgun (WGS) entry which is preliminary data.</text>
</comment>
<proteinExistence type="predicted"/>
<dbReference type="SUPFAM" id="SSF48576">
    <property type="entry name" value="Terpenoid synthases"/>
    <property type="match status" value="1"/>
</dbReference>
<accession>A0A7W9WQ37</accession>
<keyword evidence="1" id="KW-0808">Transferase</keyword>
<dbReference type="NCBIfam" id="TIGR03464">
    <property type="entry name" value="HpnC"/>
    <property type="match status" value="1"/>
</dbReference>
<dbReference type="InterPro" id="IPR044843">
    <property type="entry name" value="Trans_IPPS_bact-type"/>
</dbReference>
<dbReference type="InterPro" id="IPR002060">
    <property type="entry name" value="Squ/phyt_synthse"/>
</dbReference>
<dbReference type="Pfam" id="PF00494">
    <property type="entry name" value="SQS_PSY"/>
    <property type="match status" value="1"/>
</dbReference>
<dbReference type="SFLD" id="SFLDG01018">
    <property type="entry name" value="Squalene/Phytoene_Synthase_Lik"/>
    <property type="match status" value="1"/>
</dbReference>
<dbReference type="GO" id="GO:0004311">
    <property type="term" value="F:geranylgeranyl diphosphate synthase activity"/>
    <property type="evidence" value="ECO:0007669"/>
    <property type="project" value="InterPro"/>
</dbReference>
<evidence type="ECO:0000313" key="1">
    <source>
        <dbReference type="EMBL" id="MBB6085099.1"/>
    </source>
</evidence>
<dbReference type="Gene3D" id="1.10.600.10">
    <property type="entry name" value="Farnesyl Diphosphate Synthase"/>
    <property type="match status" value="1"/>
</dbReference>
<dbReference type="SFLD" id="SFLDG01212">
    <property type="entry name" value="Phytoene_synthase_like"/>
    <property type="match status" value="1"/>
</dbReference>
<dbReference type="PANTHER" id="PTHR31480">
    <property type="entry name" value="BIFUNCTIONAL LYCOPENE CYCLASE/PHYTOENE SYNTHASE"/>
    <property type="match status" value="1"/>
</dbReference>
<dbReference type="GO" id="GO:0016114">
    <property type="term" value="P:terpenoid biosynthetic process"/>
    <property type="evidence" value="ECO:0007669"/>
    <property type="project" value="UniProtKB-ARBA"/>
</dbReference>
<dbReference type="EC" id="2.5.1.32" evidence="1"/>
<dbReference type="GO" id="GO:0051996">
    <property type="term" value="F:squalene synthase [NAD(P)H] activity"/>
    <property type="evidence" value="ECO:0007669"/>
    <property type="project" value="InterPro"/>
</dbReference>
<reference evidence="1 2" key="1">
    <citation type="submission" date="2020-08" db="EMBL/GenBank/DDBJ databases">
        <title>Genomic Encyclopedia of Type Strains, Phase IV (KMG-IV): sequencing the most valuable type-strain genomes for metagenomic binning, comparative biology and taxonomic classification.</title>
        <authorList>
            <person name="Goeker M."/>
        </authorList>
    </citation>
    <scope>NUCLEOTIDE SEQUENCE [LARGE SCALE GENOMIC DNA]</scope>
    <source>
        <strain evidence="1 2">DSM 12141</strain>
    </source>
</reference>
<sequence length="299" mass="32694">MAVDHYENFPVASLLLPARLRPAVRDLYAFARGADDIADEGDAPAPARLERLEAWRAAVRDLGAGRPIRAPLSDGDRAIFARLGDTAVRHRLPVQPLLDLLSAFIQDLSVTRYADEPALLDYCRRSANPVGRLMLHLFGRTDPADLAQSDALCTGLQRVNFCQDVALDQAKGRCYIPLDCLERHGLDPAALDAPCADPAAPPSDAWRDAVREQAAQARRALLAGSPLAWRLPGRIGLELRLVVHGGLRVLEKLAAGGYDPWRNRPILGRADAFLLCWRAFCTPRPRAASPHGSSESVER</sequence>
<gene>
    <name evidence="1" type="ORF">HNR28_003152</name>
</gene>
<name>A0A7W9WQ37_CASDE</name>
<protein>
    <submittedName>
        <fullName evidence="1">Phytoene synthase</fullName>
        <ecNumber evidence="1">2.5.1.32</ecNumber>
    </submittedName>
</protein>
<dbReference type="EMBL" id="JACHIB010000020">
    <property type="protein sequence ID" value="MBB6085099.1"/>
    <property type="molecule type" value="Genomic_DNA"/>
</dbReference>
<dbReference type="SFLD" id="SFLDS00005">
    <property type="entry name" value="Isoprenoid_Synthase_Type_I"/>
    <property type="match status" value="1"/>
</dbReference>
<dbReference type="InterPro" id="IPR017827">
    <property type="entry name" value="HSQ_synthase_HpnC"/>
</dbReference>
<dbReference type="RefSeq" id="WP_184143045.1">
    <property type="nucleotide sequence ID" value="NZ_JACHIB010000020.1"/>
</dbReference>